<dbReference type="InterPro" id="IPR039255">
    <property type="entry name" value="YceD_bac"/>
</dbReference>
<evidence type="ECO:0000313" key="7">
    <source>
        <dbReference type="Proteomes" id="UP000519004"/>
    </source>
</evidence>
<dbReference type="PANTHER" id="PTHR38099">
    <property type="entry name" value="LARGE RIBOSOMAL RNA SUBUNIT ACCUMULATION PROTEIN YCED"/>
    <property type="match status" value="1"/>
</dbReference>
<protein>
    <recommendedName>
        <fullName evidence="3">Large ribosomal RNA subunit accumulation protein YceD</fullName>
    </recommendedName>
    <alternativeName>
        <fullName evidence="5">23S rRNA accumulation protein YceD</fullName>
    </alternativeName>
</protein>
<evidence type="ECO:0000256" key="4">
    <source>
        <dbReference type="ARBA" id="ARBA00022517"/>
    </source>
</evidence>
<evidence type="ECO:0000313" key="6">
    <source>
        <dbReference type="EMBL" id="MBB5015243.1"/>
    </source>
</evidence>
<proteinExistence type="inferred from homology"/>
<dbReference type="GO" id="GO:0042254">
    <property type="term" value="P:ribosome biogenesis"/>
    <property type="evidence" value="ECO:0007669"/>
    <property type="project" value="UniProtKB-KW"/>
</dbReference>
<dbReference type="AlphaFoldDB" id="A0A7W8DDL1"/>
<accession>A0A7W8DDL1</accession>
<evidence type="ECO:0000256" key="2">
    <source>
        <dbReference type="ARBA" id="ARBA00010740"/>
    </source>
</evidence>
<evidence type="ECO:0000256" key="3">
    <source>
        <dbReference type="ARBA" id="ARBA00015716"/>
    </source>
</evidence>
<organism evidence="6 7">
    <name type="scientific">Rehaibacterium terrae</name>
    <dbReference type="NCBI Taxonomy" id="1341696"/>
    <lineage>
        <taxon>Bacteria</taxon>
        <taxon>Pseudomonadati</taxon>
        <taxon>Pseudomonadota</taxon>
        <taxon>Gammaproteobacteria</taxon>
        <taxon>Lysobacterales</taxon>
        <taxon>Lysobacteraceae</taxon>
        <taxon>Rehaibacterium</taxon>
    </lineage>
</organism>
<comment type="function">
    <text evidence="1">Plays a role in synthesis, processing and/or stability of 23S rRNA.</text>
</comment>
<keyword evidence="4" id="KW-0690">Ribosome biogenesis</keyword>
<dbReference type="GO" id="GO:0005829">
    <property type="term" value="C:cytosol"/>
    <property type="evidence" value="ECO:0007669"/>
    <property type="project" value="TreeGrafter"/>
</dbReference>
<dbReference type="Pfam" id="PF02620">
    <property type="entry name" value="YceD"/>
    <property type="match status" value="1"/>
</dbReference>
<dbReference type="EMBL" id="JACHHX010000006">
    <property type="protein sequence ID" value="MBB5015243.1"/>
    <property type="molecule type" value="Genomic_DNA"/>
</dbReference>
<dbReference type="Proteomes" id="UP000519004">
    <property type="component" value="Unassembled WGS sequence"/>
</dbReference>
<dbReference type="InterPro" id="IPR003772">
    <property type="entry name" value="YceD"/>
</dbReference>
<evidence type="ECO:0000256" key="5">
    <source>
        <dbReference type="ARBA" id="ARBA00031841"/>
    </source>
</evidence>
<name>A0A7W8DDL1_9GAMM</name>
<reference evidence="6 7" key="1">
    <citation type="submission" date="2020-08" db="EMBL/GenBank/DDBJ databases">
        <title>Genomic Encyclopedia of Type Strains, Phase IV (KMG-IV): sequencing the most valuable type-strain genomes for metagenomic binning, comparative biology and taxonomic classification.</title>
        <authorList>
            <person name="Goeker M."/>
        </authorList>
    </citation>
    <scope>NUCLEOTIDE SEQUENCE [LARGE SCALE GENOMIC DNA]</scope>
    <source>
        <strain evidence="6 7">DSM 25897</strain>
    </source>
</reference>
<comment type="similarity">
    <text evidence="2">Belongs to the DUF177 domain family.</text>
</comment>
<dbReference type="PANTHER" id="PTHR38099:SF1">
    <property type="entry name" value="LARGE RIBOSOMAL RNA SUBUNIT ACCUMULATION PROTEIN YCED"/>
    <property type="match status" value="1"/>
</dbReference>
<keyword evidence="7" id="KW-1185">Reference proteome</keyword>
<evidence type="ECO:0000256" key="1">
    <source>
        <dbReference type="ARBA" id="ARBA00002868"/>
    </source>
</evidence>
<gene>
    <name evidence="6" type="ORF">HNQ58_001129</name>
</gene>
<dbReference type="RefSeq" id="WP_183947850.1">
    <property type="nucleotide sequence ID" value="NZ_JACHHX010000006.1"/>
</dbReference>
<sequence length="171" mass="18741">MSATLPEVLDAWRMVAARRCFEGRLPLSAFARLCGSLEVVEGDCRFALEFGRDALGVRFLELQIEAELPLQCQRTLEPFRLPVRVTQRLGLITDESQEAGLPPGYEPVLLDAEGTLRPAELIEDELILAVPVVPVKPGTEAVERVFPAGQAEDEPAPNPFAALVALKKHQS</sequence>
<comment type="caution">
    <text evidence="6">The sequence shown here is derived from an EMBL/GenBank/DDBJ whole genome shotgun (WGS) entry which is preliminary data.</text>
</comment>